<dbReference type="Gene3D" id="3.20.20.190">
    <property type="entry name" value="Phosphatidylinositol (PI) phosphodiesterase"/>
    <property type="match status" value="1"/>
</dbReference>
<keyword evidence="3" id="KW-1185">Reference proteome</keyword>
<gene>
    <name evidence="2" type="ORF">SAMN04488011_10353</name>
</gene>
<dbReference type="Proteomes" id="UP000199372">
    <property type="component" value="Unassembled WGS sequence"/>
</dbReference>
<dbReference type="PANTHER" id="PTHR46211:SF1">
    <property type="entry name" value="GLYCEROPHOSPHODIESTER PHOSPHODIESTERASE, CYTOPLASMIC"/>
    <property type="match status" value="1"/>
</dbReference>
<proteinExistence type="predicted"/>
<accession>A0A1H8ERI0</accession>
<dbReference type="PANTHER" id="PTHR46211">
    <property type="entry name" value="GLYCEROPHOSPHORYL DIESTER PHOSPHODIESTERASE"/>
    <property type="match status" value="1"/>
</dbReference>
<dbReference type="GO" id="GO:0006629">
    <property type="term" value="P:lipid metabolic process"/>
    <property type="evidence" value="ECO:0007669"/>
    <property type="project" value="InterPro"/>
</dbReference>
<reference evidence="3" key="1">
    <citation type="submission" date="2016-10" db="EMBL/GenBank/DDBJ databases">
        <authorList>
            <person name="Varghese N."/>
            <person name="Submissions S."/>
        </authorList>
    </citation>
    <scope>NUCLEOTIDE SEQUENCE [LARGE SCALE GENOMIC DNA]</scope>
    <source>
        <strain evidence="3">DSM 26893</strain>
    </source>
</reference>
<dbReference type="EMBL" id="FOCM01000003">
    <property type="protein sequence ID" value="SEN21487.1"/>
    <property type="molecule type" value="Genomic_DNA"/>
</dbReference>
<sequence>MTLPRTFLDRPLAHRGLHDLSAGVVENSMAAFEAAADAAYGIELDVQISADGVPVVFHDHTLDRVTDRTGPVNALTVETLGKTRLAGSDDTILTLEQVLDQLGNRTPVVVEIKDQSDSALAGAALDQETGRVLRAARDRHGSDVAVMSFNPQYIVGLSWLGEDIPRGITSGTIDDYATDLPEQVRRDLAANLYYEAAGAGFVSHNHRDLANPRIAELKARGAAILCWTVRNASEAKTALRIADNITFEGFRPA</sequence>
<feature type="domain" description="GP-PDE" evidence="1">
    <location>
        <begin position="9"/>
        <end position="253"/>
    </location>
</feature>
<name>A0A1H8ERI0_9RHOB</name>
<dbReference type="RefSeq" id="WP_091844897.1">
    <property type="nucleotide sequence ID" value="NZ_FOCM01000003.1"/>
</dbReference>
<evidence type="ECO:0000259" key="1">
    <source>
        <dbReference type="PROSITE" id="PS51704"/>
    </source>
</evidence>
<dbReference type="Pfam" id="PF03009">
    <property type="entry name" value="GDPD"/>
    <property type="match status" value="1"/>
</dbReference>
<dbReference type="SUPFAM" id="SSF51695">
    <property type="entry name" value="PLC-like phosphodiesterases"/>
    <property type="match status" value="1"/>
</dbReference>
<evidence type="ECO:0000313" key="2">
    <source>
        <dbReference type="EMBL" id="SEN21487.1"/>
    </source>
</evidence>
<dbReference type="GO" id="GO:0008081">
    <property type="term" value="F:phosphoric diester hydrolase activity"/>
    <property type="evidence" value="ECO:0007669"/>
    <property type="project" value="InterPro"/>
</dbReference>
<dbReference type="InterPro" id="IPR030395">
    <property type="entry name" value="GP_PDE_dom"/>
</dbReference>
<dbReference type="OrthoDB" id="384721at2"/>
<organism evidence="2 3">
    <name type="scientific">Palleronia pelagia</name>
    <dbReference type="NCBI Taxonomy" id="387096"/>
    <lineage>
        <taxon>Bacteria</taxon>
        <taxon>Pseudomonadati</taxon>
        <taxon>Pseudomonadota</taxon>
        <taxon>Alphaproteobacteria</taxon>
        <taxon>Rhodobacterales</taxon>
        <taxon>Roseobacteraceae</taxon>
        <taxon>Palleronia</taxon>
    </lineage>
</organism>
<dbReference type="PROSITE" id="PS51704">
    <property type="entry name" value="GP_PDE"/>
    <property type="match status" value="1"/>
</dbReference>
<dbReference type="AlphaFoldDB" id="A0A1H8ERI0"/>
<evidence type="ECO:0000313" key="3">
    <source>
        <dbReference type="Proteomes" id="UP000199372"/>
    </source>
</evidence>
<dbReference type="InterPro" id="IPR017946">
    <property type="entry name" value="PLC-like_Pdiesterase_TIM-brl"/>
</dbReference>
<protein>
    <submittedName>
        <fullName evidence="2">Glycerophosphoryl diester phosphodiesterase</fullName>
    </submittedName>
</protein>